<keyword evidence="2" id="KW-1185">Reference proteome</keyword>
<organism evidence="1 2">
    <name type="scientific">Crenothrix polyspora</name>
    <dbReference type="NCBI Taxonomy" id="360316"/>
    <lineage>
        <taxon>Bacteria</taxon>
        <taxon>Pseudomonadati</taxon>
        <taxon>Pseudomonadota</taxon>
        <taxon>Gammaproteobacteria</taxon>
        <taxon>Methylococcales</taxon>
        <taxon>Crenotrichaceae</taxon>
        <taxon>Crenothrix</taxon>
    </lineage>
</organism>
<protein>
    <submittedName>
        <fullName evidence="1">Uncharacterized protein</fullName>
    </submittedName>
</protein>
<dbReference type="AlphaFoldDB" id="A0A1R4H3H2"/>
<gene>
    <name evidence="1" type="ORF">CRENPOLYSF2_1860012</name>
</gene>
<evidence type="ECO:0000313" key="1">
    <source>
        <dbReference type="EMBL" id="SJM90805.1"/>
    </source>
</evidence>
<reference evidence="2" key="1">
    <citation type="submission" date="2017-02" db="EMBL/GenBank/DDBJ databases">
        <authorList>
            <person name="Daims H."/>
        </authorList>
    </citation>
    <scope>NUCLEOTIDE SEQUENCE [LARGE SCALE GENOMIC DNA]</scope>
</reference>
<accession>A0A1R4H3H2</accession>
<name>A0A1R4H3H2_9GAMM</name>
<evidence type="ECO:0000313" key="2">
    <source>
        <dbReference type="Proteomes" id="UP000195442"/>
    </source>
</evidence>
<dbReference type="Proteomes" id="UP000195442">
    <property type="component" value="Unassembled WGS sequence"/>
</dbReference>
<sequence length="54" mass="6170">MLKASQSLCILNVCKTINCWINLPSIEDYNPTLHIIETQDFVSLHTDVLSMVTY</sequence>
<dbReference type="EMBL" id="FUKJ01000097">
    <property type="protein sequence ID" value="SJM90805.1"/>
    <property type="molecule type" value="Genomic_DNA"/>
</dbReference>
<proteinExistence type="predicted"/>